<proteinExistence type="inferred from homology"/>
<feature type="compositionally biased region" description="Low complexity" evidence="3">
    <location>
        <begin position="57"/>
        <end position="82"/>
    </location>
</feature>
<evidence type="ECO:0000256" key="1">
    <source>
        <dbReference type="ARBA" id="ARBA00010476"/>
    </source>
</evidence>
<sequence>MRAISATQRICGRCRLHAQTTSPPVASVSLAAIKPRALTTRPRNPAAHQTRRFTQRPSLAASSSSSSFSSSAAAEANAAPKTAPSPPQTLYSFFPQTLPDGPPPNGHFPINLRSLRAEFLRLQSRHHPDLHPASSKPQAEATSAAVNNAYKTLSNPLLRAQYLLSLQGVDVANDETLKVEEPELLMVVLEAHETIEEARSPADLDGLTAENEERIRRCEEVLEEAFREHDLERAKREAVRLRYWVNVRGAVSDWEEGKPAVLQH</sequence>
<dbReference type="RefSeq" id="XP_014546318.1">
    <property type="nucleotide sequence ID" value="XM_014690832.1"/>
</dbReference>
<reference evidence="5 6" key="1">
    <citation type="submission" date="2020-07" db="EMBL/GenBank/DDBJ databases">
        <title>Telomere length de novo assembly of all 7 chromosomes of the fungus, Metarhizium brunneum, using a novel assembly pipeline.</title>
        <authorList>
            <person name="Saud z."/>
            <person name="Kortsinoglou A."/>
            <person name="Kouvelis V.N."/>
            <person name="Butt T.M."/>
        </authorList>
    </citation>
    <scope>NUCLEOTIDE SEQUENCE [LARGE SCALE GENOMIC DNA]</scope>
    <source>
        <strain evidence="5 6">4556</strain>
    </source>
</reference>
<dbReference type="SUPFAM" id="SSF46565">
    <property type="entry name" value="Chaperone J-domain"/>
    <property type="match status" value="1"/>
</dbReference>
<name>A0A7D5V5B9_9HYPO</name>
<dbReference type="GO" id="GO:0001671">
    <property type="term" value="F:ATPase activator activity"/>
    <property type="evidence" value="ECO:0007669"/>
    <property type="project" value="InterPro"/>
</dbReference>
<dbReference type="InterPro" id="IPR036386">
    <property type="entry name" value="HscB_C_sf"/>
</dbReference>
<dbReference type="Pfam" id="PF07743">
    <property type="entry name" value="HSCB_C"/>
    <property type="match status" value="1"/>
</dbReference>
<dbReference type="GO" id="GO:0044571">
    <property type="term" value="P:[2Fe-2S] cluster assembly"/>
    <property type="evidence" value="ECO:0007669"/>
    <property type="project" value="InterPro"/>
</dbReference>
<dbReference type="Gene3D" id="1.10.287.110">
    <property type="entry name" value="DnaJ domain"/>
    <property type="match status" value="1"/>
</dbReference>
<dbReference type="Proteomes" id="UP000510686">
    <property type="component" value="Chromosome 6"/>
</dbReference>
<dbReference type="GeneID" id="26240741"/>
<dbReference type="OrthoDB" id="448954at2759"/>
<dbReference type="CDD" id="cd06257">
    <property type="entry name" value="DnaJ"/>
    <property type="match status" value="1"/>
</dbReference>
<keyword evidence="6" id="KW-1185">Reference proteome</keyword>
<accession>A0A7D5V5B9</accession>
<gene>
    <name evidence="5" type="primary">JAC1</name>
    <name evidence="5" type="ORF">G6M90_00g100310</name>
</gene>
<dbReference type="SMART" id="SM00271">
    <property type="entry name" value="DnaJ"/>
    <property type="match status" value="1"/>
</dbReference>
<dbReference type="GO" id="GO:0051087">
    <property type="term" value="F:protein-folding chaperone binding"/>
    <property type="evidence" value="ECO:0007669"/>
    <property type="project" value="InterPro"/>
</dbReference>
<dbReference type="AlphaFoldDB" id="A0A7D5V5B9"/>
<dbReference type="GO" id="GO:0051259">
    <property type="term" value="P:protein complex oligomerization"/>
    <property type="evidence" value="ECO:0007669"/>
    <property type="project" value="InterPro"/>
</dbReference>
<dbReference type="KEGG" id="mbrn:26240741"/>
<dbReference type="InterPro" id="IPR004640">
    <property type="entry name" value="HscB"/>
</dbReference>
<evidence type="ECO:0000256" key="2">
    <source>
        <dbReference type="ARBA" id="ARBA00023186"/>
    </source>
</evidence>
<dbReference type="InterPro" id="IPR001623">
    <property type="entry name" value="DnaJ_domain"/>
</dbReference>
<dbReference type="PANTHER" id="PTHR14021:SF15">
    <property type="entry name" value="IRON-SULFUR CLUSTER CO-CHAPERONE PROTEIN HSCB"/>
    <property type="match status" value="1"/>
</dbReference>
<evidence type="ECO:0000313" key="6">
    <source>
        <dbReference type="Proteomes" id="UP000510686"/>
    </source>
</evidence>
<feature type="domain" description="J" evidence="4">
    <location>
        <begin position="88"/>
        <end position="158"/>
    </location>
</feature>
<keyword evidence="2" id="KW-0143">Chaperone</keyword>
<feature type="region of interest" description="Disordered" evidence="3">
    <location>
        <begin position="36"/>
        <end position="110"/>
    </location>
</feature>
<dbReference type="EMBL" id="CP058937">
    <property type="protein sequence ID" value="QLI73719.1"/>
    <property type="molecule type" value="Genomic_DNA"/>
</dbReference>
<protein>
    <submittedName>
        <fullName evidence="5">J-type co-chaperone JAC1</fullName>
    </submittedName>
</protein>
<dbReference type="InterPro" id="IPR009073">
    <property type="entry name" value="HscB_oligo_C"/>
</dbReference>
<evidence type="ECO:0000259" key="4">
    <source>
        <dbReference type="SMART" id="SM00271"/>
    </source>
</evidence>
<dbReference type="Gene3D" id="1.20.1280.20">
    <property type="entry name" value="HscB, C-terminal domain"/>
    <property type="match status" value="1"/>
</dbReference>
<organism evidence="5 6">
    <name type="scientific">Metarhizium brunneum</name>
    <dbReference type="NCBI Taxonomy" id="500148"/>
    <lineage>
        <taxon>Eukaryota</taxon>
        <taxon>Fungi</taxon>
        <taxon>Dikarya</taxon>
        <taxon>Ascomycota</taxon>
        <taxon>Pezizomycotina</taxon>
        <taxon>Sordariomycetes</taxon>
        <taxon>Hypocreomycetidae</taxon>
        <taxon>Hypocreales</taxon>
        <taxon>Clavicipitaceae</taxon>
        <taxon>Metarhizium</taxon>
    </lineage>
</organism>
<dbReference type="PANTHER" id="PTHR14021">
    <property type="entry name" value="IRON-SULFUR CLUSTER CO-CHAPERONE PROTEIN HSCB"/>
    <property type="match status" value="1"/>
</dbReference>
<dbReference type="GO" id="GO:0005739">
    <property type="term" value="C:mitochondrion"/>
    <property type="evidence" value="ECO:0007669"/>
    <property type="project" value="TreeGrafter"/>
</dbReference>
<dbReference type="NCBIfam" id="TIGR00714">
    <property type="entry name" value="hscB"/>
    <property type="match status" value="1"/>
</dbReference>
<comment type="similarity">
    <text evidence="1">Belongs to the HscB family.</text>
</comment>
<dbReference type="InterPro" id="IPR036869">
    <property type="entry name" value="J_dom_sf"/>
</dbReference>
<evidence type="ECO:0000256" key="3">
    <source>
        <dbReference type="SAM" id="MobiDB-lite"/>
    </source>
</evidence>
<evidence type="ECO:0000313" key="5">
    <source>
        <dbReference type="EMBL" id="QLI73719.1"/>
    </source>
</evidence>
<dbReference type="SUPFAM" id="SSF47144">
    <property type="entry name" value="HSC20 (HSCB), C-terminal oligomerisation domain"/>
    <property type="match status" value="1"/>
</dbReference>